<comment type="caution">
    <text evidence="11">The sequence shown here is derived from an EMBL/GenBank/DDBJ whole genome shotgun (WGS) entry which is preliminary data.</text>
</comment>
<feature type="transmembrane region" description="Helical" evidence="9">
    <location>
        <begin position="276"/>
        <end position="295"/>
    </location>
</feature>
<dbReference type="InterPro" id="IPR006037">
    <property type="entry name" value="RCK_C"/>
</dbReference>
<organism evidence="11 12">
    <name type="scientific">Amnibacterium endophyticum</name>
    <dbReference type="NCBI Taxonomy" id="2109337"/>
    <lineage>
        <taxon>Bacteria</taxon>
        <taxon>Bacillati</taxon>
        <taxon>Actinomycetota</taxon>
        <taxon>Actinomycetes</taxon>
        <taxon>Micrococcales</taxon>
        <taxon>Microbacteriaceae</taxon>
        <taxon>Amnibacterium</taxon>
    </lineage>
</organism>
<feature type="transmembrane region" description="Helical" evidence="9">
    <location>
        <begin position="164"/>
        <end position="183"/>
    </location>
</feature>
<evidence type="ECO:0000256" key="6">
    <source>
        <dbReference type="ARBA" id="ARBA00022989"/>
    </source>
</evidence>
<evidence type="ECO:0000313" key="11">
    <source>
        <dbReference type="EMBL" id="MFD1720399.1"/>
    </source>
</evidence>
<feature type="transmembrane region" description="Helical" evidence="9">
    <location>
        <begin position="301"/>
        <end position="323"/>
    </location>
</feature>
<evidence type="ECO:0000259" key="10">
    <source>
        <dbReference type="PROSITE" id="PS51202"/>
    </source>
</evidence>
<evidence type="ECO:0000256" key="1">
    <source>
        <dbReference type="ARBA" id="ARBA00004651"/>
    </source>
</evidence>
<evidence type="ECO:0000256" key="9">
    <source>
        <dbReference type="SAM" id="Phobius"/>
    </source>
</evidence>
<evidence type="ECO:0000256" key="2">
    <source>
        <dbReference type="ARBA" id="ARBA00022448"/>
    </source>
</evidence>
<feature type="transmembrane region" description="Helical" evidence="9">
    <location>
        <begin position="365"/>
        <end position="387"/>
    </location>
</feature>
<dbReference type="Gene3D" id="3.30.70.1450">
    <property type="entry name" value="Regulator of K+ conductance, C-terminal domain"/>
    <property type="match status" value="1"/>
</dbReference>
<proteinExistence type="predicted"/>
<dbReference type="InterPro" id="IPR036721">
    <property type="entry name" value="RCK_C_sf"/>
</dbReference>
<feature type="transmembrane region" description="Helical" evidence="9">
    <location>
        <begin position="335"/>
        <end position="353"/>
    </location>
</feature>
<evidence type="ECO:0000256" key="4">
    <source>
        <dbReference type="ARBA" id="ARBA00022475"/>
    </source>
</evidence>
<dbReference type="EMBL" id="JBHUEA010000002">
    <property type="protein sequence ID" value="MFD1720399.1"/>
    <property type="molecule type" value="Genomic_DNA"/>
</dbReference>
<dbReference type="PROSITE" id="PS51202">
    <property type="entry name" value="RCK_C"/>
    <property type="match status" value="1"/>
</dbReference>
<dbReference type="SUPFAM" id="SSF116726">
    <property type="entry name" value="TrkA C-terminal domain-like"/>
    <property type="match status" value="1"/>
</dbReference>
<feature type="transmembrane region" description="Helical" evidence="9">
    <location>
        <begin position="31"/>
        <end position="50"/>
    </location>
</feature>
<name>A0ABW4LBU9_9MICO</name>
<comment type="subcellular location">
    <subcellularLocation>
        <location evidence="1">Cell membrane</location>
        <topology evidence="1">Multi-pass membrane protein</topology>
    </subcellularLocation>
</comment>
<feature type="transmembrane region" description="Helical" evidence="9">
    <location>
        <begin position="190"/>
        <end position="211"/>
    </location>
</feature>
<dbReference type="Pfam" id="PF00999">
    <property type="entry name" value="Na_H_Exchanger"/>
    <property type="match status" value="1"/>
</dbReference>
<dbReference type="InterPro" id="IPR038770">
    <property type="entry name" value="Na+/solute_symporter_sf"/>
</dbReference>
<evidence type="ECO:0000256" key="3">
    <source>
        <dbReference type="ARBA" id="ARBA00022449"/>
    </source>
</evidence>
<evidence type="ECO:0000256" key="8">
    <source>
        <dbReference type="ARBA" id="ARBA00023136"/>
    </source>
</evidence>
<evidence type="ECO:0000256" key="7">
    <source>
        <dbReference type="ARBA" id="ARBA00023065"/>
    </source>
</evidence>
<keyword evidence="7" id="KW-0406">Ion transport</keyword>
<keyword evidence="12" id="KW-1185">Reference proteome</keyword>
<gene>
    <name evidence="11" type="ORF">ACFSBI_02455</name>
</gene>
<keyword evidence="8 9" id="KW-0472">Membrane</keyword>
<accession>A0ABW4LBU9</accession>
<dbReference type="PANTHER" id="PTHR32507:SF0">
    <property type="entry name" value="NA(+)_H(+) ANTIPORTER 2-RELATED"/>
    <property type="match status" value="1"/>
</dbReference>
<feature type="transmembrane region" description="Helical" evidence="9">
    <location>
        <begin position="6"/>
        <end position="24"/>
    </location>
</feature>
<keyword evidence="6 9" id="KW-1133">Transmembrane helix</keyword>
<dbReference type="PANTHER" id="PTHR32507">
    <property type="entry name" value="NA(+)/H(+) ANTIPORTER 1"/>
    <property type="match status" value="1"/>
</dbReference>
<protein>
    <submittedName>
        <fullName evidence="11">Cation:proton antiporter</fullName>
    </submittedName>
</protein>
<sequence length="486" mass="50601">MGETELFAVIVLLSALALVAAIAANALGSRISIPAPALFLVVAAVVSTFFEDLGRISLIIDERIVTVALILILFDGGMHIGLKRFRSAAGSITWVGVVGTALTAAAIALAAHFLLGFSWQASLLLGAALSPTDPAVVFAVLGRREVEGRSGTILEGESGFNDPVGIALLGVLLAAGTGFDAVVGGVGEFLLEMVVGIAVGLVGGLALSWLQRRVRLPNAALYPLRSVAFAALVYGVATLAQGSGYLAVFLAGILVGDDRGPFQLEVRRFTNGLSSLAEIIAFTVLGLSVSLTDVIQPQVLLPGLAIAALLILVIRPLLVGVLLLPIRLGWGERGFVLFAGLKGAVPILLGILIRDADVPGAQTIASIIFVVVIVSVVLQGGLVPQLARWFKVPMREQEQQPFVAGLRFSEDPRDLKSFVVSAGSKADGATLADLSLGEHGWISLIRRNGAAVPLRGDTPLEPGDEVLAYAEPDLDAAGLFTEPDRT</sequence>
<keyword evidence="5 9" id="KW-0812">Transmembrane</keyword>
<reference evidence="12" key="1">
    <citation type="journal article" date="2019" name="Int. J. Syst. Evol. Microbiol.">
        <title>The Global Catalogue of Microorganisms (GCM) 10K type strain sequencing project: providing services to taxonomists for standard genome sequencing and annotation.</title>
        <authorList>
            <consortium name="The Broad Institute Genomics Platform"/>
            <consortium name="The Broad Institute Genome Sequencing Center for Infectious Disease"/>
            <person name="Wu L."/>
            <person name="Ma J."/>
        </authorList>
    </citation>
    <scope>NUCLEOTIDE SEQUENCE [LARGE SCALE GENOMIC DNA]</scope>
    <source>
        <strain evidence="12">CGMCC 1.12471</strain>
    </source>
</reference>
<keyword evidence="2" id="KW-0813">Transport</keyword>
<evidence type="ECO:0000256" key="5">
    <source>
        <dbReference type="ARBA" id="ARBA00022692"/>
    </source>
</evidence>
<feature type="domain" description="RCK C-terminal" evidence="10">
    <location>
        <begin position="403"/>
        <end position="486"/>
    </location>
</feature>
<dbReference type="Proteomes" id="UP001597347">
    <property type="component" value="Unassembled WGS sequence"/>
</dbReference>
<keyword evidence="4" id="KW-1003">Cell membrane</keyword>
<feature type="transmembrane region" description="Helical" evidence="9">
    <location>
        <begin position="94"/>
        <end position="115"/>
    </location>
</feature>
<keyword evidence="3" id="KW-0050">Antiport</keyword>
<dbReference type="Gene3D" id="1.20.1530.20">
    <property type="match status" value="1"/>
</dbReference>
<feature type="transmembrane region" description="Helical" evidence="9">
    <location>
        <begin position="231"/>
        <end position="255"/>
    </location>
</feature>
<dbReference type="Pfam" id="PF02080">
    <property type="entry name" value="TrkA_C"/>
    <property type="match status" value="1"/>
</dbReference>
<dbReference type="RefSeq" id="WP_377931669.1">
    <property type="nucleotide sequence ID" value="NZ_JBHUEA010000002.1"/>
</dbReference>
<evidence type="ECO:0000313" key="12">
    <source>
        <dbReference type="Proteomes" id="UP001597347"/>
    </source>
</evidence>
<dbReference type="InterPro" id="IPR006153">
    <property type="entry name" value="Cation/H_exchanger_TM"/>
</dbReference>